<evidence type="ECO:0000256" key="2">
    <source>
        <dbReference type="ARBA" id="ARBA00022448"/>
    </source>
</evidence>
<dbReference type="SUPFAM" id="SSF140427">
    <property type="entry name" value="VPS28 C-terminal domain-like"/>
    <property type="match status" value="1"/>
</dbReference>
<keyword evidence="11" id="KW-1185">Reference proteome</keyword>
<dbReference type="PIRSF" id="PIRSF017535">
    <property type="entry name" value="VPS28"/>
    <property type="match status" value="1"/>
</dbReference>
<evidence type="ECO:0000256" key="3">
    <source>
        <dbReference type="ARBA" id="ARBA00022753"/>
    </source>
</evidence>
<evidence type="ECO:0000256" key="6">
    <source>
        <dbReference type="PROSITE-ProRule" id="PRU00642"/>
    </source>
</evidence>
<dbReference type="GO" id="GO:0000813">
    <property type="term" value="C:ESCRT I complex"/>
    <property type="evidence" value="ECO:0007669"/>
    <property type="project" value="UniProtKB-UniRule"/>
</dbReference>
<organism evidence="10 11">
    <name type="scientific">Suhomyces tanzawaensis NRRL Y-17324</name>
    <dbReference type="NCBI Taxonomy" id="984487"/>
    <lineage>
        <taxon>Eukaryota</taxon>
        <taxon>Fungi</taxon>
        <taxon>Dikarya</taxon>
        <taxon>Ascomycota</taxon>
        <taxon>Saccharomycotina</taxon>
        <taxon>Pichiomycetes</taxon>
        <taxon>Debaryomycetaceae</taxon>
        <taxon>Suhomyces</taxon>
    </lineage>
</organism>
<evidence type="ECO:0000256" key="1">
    <source>
        <dbReference type="ARBA" id="ARBA00004177"/>
    </source>
</evidence>
<dbReference type="GO" id="GO:0044877">
    <property type="term" value="F:protein-containing complex binding"/>
    <property type="evidence" value="ECO:0007669"/>
    <property type="project" value="TreeGrafter"/>
</dbReference>
<dbReference type="PANTHER" id="PTHR12937:SF0">
    <property type="entry name" value="VACUOLAR PROTEIN SORTING-ASSOCIATED PROTEIN 28 HOMOLOG"/>
    <property type="match status" value="1"/>
</dbReference>
<dbReference type="GeneID" id="30983288"/>
<dbReference type="Pfam" id="PF03997">
    <property type="entry name" value="VPS28"/>
    <property type="match status" value="1"/>
</dbReference>
<keyword evidence="2 5" id="KW-0813">Transport</keyword>
<dbReference type="InterPro" id="IPR017899">
    <property type="entry name" value="VPS28_C"/>
</dbReference>
<dbReference type="AlphaFoldDB" id="A0A1E4SS40"/>
<comment type="subcellular location">
    <subcellularLocation>
        <location evidence="1">Endosome</location>
    </subcellularLocation>
</comment>
<dbReference type="InterPro" id="IPR007143">
    <property type="entry name" value="Vps28"/>
</dbReference>
<dbReference type="InterPro" id="IPR038358">
    <property type="entry name" value="VPS28_N_sf"/>
</dbReference>
<evidence type="ECO:0000256" key="5">
    <source>
        <dbReference type="PIRNR" id="PIRNR017535"/>
    </source>
</evidence>
<dbReference type="PROSITE" id="PS51310">
    <property type="entry name" value="VPS28_C"/>
    <property type="match status" value="1"/>
</dbReference>
<dbReference type="Gene3D" id="1.20.1440.200">
    <property type="match status" value="1"/>
</dbReference>
<gene>
    <name evidence="10" type="ORF">CANTADRAFT_44877</name>
</gene>
<dbReference type="Proteomes" id="UP000094285">
    <property type="component" value="Unassembled WGS sequence"/>
</dbReference>
<dbReference type="SUPFAM" id="SSF140111">
    <property type="entry name" value="Endosomal sorting complex assembly domain"/>
    <property type="match status" value="1"/>
</dbReference>
<evidence type="ECO:0000313" key="11">
    <source>
        <dbReference type="Proteomes" id="UP000094285"/>
    </source>
</evidence>
<dbReference type="OrthoDB" id="2671at2759"/>
<dbReference type="GO" id="GO:0043328">
    <property type="term" value="P:protein transport to vacuole involved in ubiquitin-dependent protein catabolic process via the multivesicular body sorting pathway"/>
    <property type="evidence" value="ECO:0007669"/>
    <property type="project" value="TreeGrafter"/>
</dbReference>
<dbReference type="InterPro" id="IPR017898">
    <property type="entry name" value="VPS28_N"/>
</dbReference>
<feature type="region of interest" description="Disordered" evidence="7">
    <location>
        <begin position="1"/>
        <end position="23"/>
    </location>
</feature>
<feature type="compositionally biased region" description="Low complexity" evidence="7">
    <location>
        <begin position="1"/>
        <end position="21"/>
    </location>
</feature>
<dbReference type="PROSITE" id="PS51313">
    <property type="entry name" value="VPS28_N"/>
    <property type="match status" value="1"/>
</dbReference>
<comment type="similarity">
    <text evidence="5 6">Belongs to the VPS28 family.</text>
</comment>
<evidence type="ECO:0000256" key="7">
    <source>
        <dbReference type="SAM" id="MobiDB-lite"/>
    </source>
</evidence>
<protein>
    <recommendedName>
        <fullName evidence="5">Vacuolar protein sorting-associated protein 28</fullName>
    </recommendedName>
    <alternativeName>
        <fullName evidence="5">ESCRT-I complex subunit VPS28</fullName>
    </alternativeName>
</protein>
<dbReference type="EMBL" id="KV453909">
    <property type="protein sequence ID" value="ODV82324.1"/>
    <property type="molecule type" value="Genomic_DNA"/>
</dbReference>
<evidence type="ECO:0000259" key="8">
    <source>
        <dbReference type="PROSITE" id="PS51310"/>
    </source>
</evidence>
<name>A0A1E4SS40_9ASCO</name>
<feature type="domain" description="VPS28 N-terminal" evidence="9">
    <location>
        <begin position="20"/>
        <end position="149"/>
    </location>
</feature>
<dbReference type="STRING" id="984487.A0A1E4SS40"/>
<accession>A0A1E4SS40</accession>
<evidence type="ECO:0000256" key="4">
    <source>
        <dbReference type="ARBA" id="ARBA00022927"/>
    </source>
</evidence>
<keyword evidence="3 5" id="KW-0967">Endosome</keyword>
<dbReference type="InterPro" id="IPR037206">
    <property type="entry name" value="VPS28_C_sf"/>
</dbReference>
<reference evidence="11" key="1">
    <citation type="submission" date="2016-05" db="EMBL/GenBank/DDBJ databases">
        <title>Comparative genomics of biotechnologically important yeasts.</title>
        <authorList>
            <consortium name="DOE Joint Genome Institute"/>
            <person name="Riley R."/>
            <person name="Haridas S."/>
            <person name="Wolfe K.H."/>
            <person name="Lopes M.R."/>
            <person name="Hittinger C.T."/>
            <person name="Goker M."/>
            <person name="Salamov A."/>
            <person name="Wisecaver J."/>
            <person name="Long T.M."/>
            <person name="Aerts A.L."/>
            <person name="Barry K."/>
            <person name="Choi C."/>
            <person name="Clum A."/>
            <person name="Coughlan A.Y."/>
            <person name="Deshpande S."/>
            <person name="Douglass A.P."/>
            <person name="Hanson S.J."/>
            <person name="Klenk H.-P."/>
            <person name="Labutti K."/>
            <person name="Lapidus A."/>
            <person name="Lindquist E."/>
            <person name="Lipzen A."/>
            <person name="Meier-Kolthoff J.P."/>
            <person name="Ohm R.A."/>
            <person name="Otillar R.P."/>
            <person name="Pangilinan J."/>
            <person name="Peng Y."/>
            <person name="Rokas A."/>
            <person name="Rosa C.A."/>
            <person name="Scheuner C."/>
            <person name="Sibirny A.A."/>
            <person name="Slot J.C."/>
            <person name="Stielow J.B."/>
            <person name="Sun H."/>
            <person name="Kurtzman C.P."/>
            <person name="Blackwell M."/>
            <person name="Grigoriev I.V."/>
            <person name="Jeffries T.W."/>
        </authorList>
    </citation>
    <scope>NUCLEOTIDE SEQUENCE [LARGE SCALE GENOMIC DNA]</scope>
    <source>
        <strain evidence="11">NRRL Y-17324</strain>
    </source>
</reference>
<keyword evidence="4 5" id="KW-0653">Protein transport</keyword>
<evidence type="ECO:0000313" key="10">
    <source>
        <dbReference type="EMBL" id="ODV82324.1"/>
    </source>
</evidence>
<dbReference type="Gene3D" id="1.20.120.1130">
    <property type="match status" value="1"/>
</dbReference>
<dbReference type="RefSeq" id="XP_020067446.1">
    <property type="nucleotide sequence ID" value="XM_020209152.1"/>
</dbReference>
<dbReference type="PANTHER" id="PTHR12937">
    <property type="entry name" value="VACUOLAR PROTEIN SORTING 28, ISOFORM 2 VPS28"/>
    <property type="match status" value="1"/>
</dbReference>
<evidence type="ECO:0000259" key="9">
    <source>
        <dbReference type="PROSITE" id="PS51313"/>
    </source>
</evidence>
<dbReference type="InterPro" id="IPR037202">
    <property type="entry name" value="ESCRT_assembly_dom"/>
</dbReference>
<proteinExistence type="inferred from homology"/>
<feature type="domain" description="VPS28 C-terminal" evidence="8">
    <location>
        <begin position="176"/>
        <end position="276"/>
    </location>
</feature>
<sequence length="276" mass="30766">MSINSPPSYAPTATTSYTPSSGNQLKYHQEVTKSSLLKTELHKSVYSSMSEVYSILPTLEMLENSYLKDYITDKEKYTSTTYRLINQYQIIVKGFVEDEAAMKLLRNVLGPELSDDAGNFPSLLSQKFRLQCPLAIKRLQAGIPATIEHLSTQVESSSHPNKAGNSEAFAGTTSSSAGRMIAEITGNFITCMDALKLNYKTKEQLHPLLSELVINLNDLIESGSHKIIEFQGKSKLVNWLIKLNNLGDDEVLAQQEIDSFLDDLDMAYKGFYTSLE</sequence>
<comment type="function">
    <text evidence="5">Component of the ESCRT-I complex (endosomal sorting complex required for transport I), a regulator of vesicular trafficking process.</text>
</comment>